<protein>
    <recommendedName>
        <fullName evidence="4">YtxH domain-containing protein</fullName>
    </recommendedName>
</protein>
<name>A0ABP4XC31_9ACTN</name>
<reference evidence="3" key="1">
    <citation type="journal article" date="2019" name="Int. J. Syst. Evol. Microbiol.">
        <title>The Global Catalogue of Microorganisms (GCM) 10K type strain sequencing project: providing services to taxonomists for standard genome sequencing and annotation.</title>
        <authorList>
            <consortium name="The Broad Institute Genomics Platform"/>
            <consortium name="The Broad Institute Genome Sequencing Center for Infectious Disease"/>
            <person name="Wu L."/>
            <person name="Ma J."/>
        </authorList>
    </citation>
    <scope>NUCLEOTIDE SEQUENCE [LARGE SCALE GENOMIC DNA]</scope>
    <source>
        <strain evidence="3">JCM 13249</strain>
    </source>
</reference>
<evidence type="ECO:0008006" key="4">
    <source>
        <dbReference type="Google" id="ProtNLM"/>
    </source>
</evidence>
<proteinExistence type="predicted"/>
<evidence type="ECO:0000313" key="2">
    <source>
        <dbReference type="EMBL" id="GAA1776961.1"/>
    </source>
</evidence>
<dbReference type="RefSeq" id="WP_344088448.1">
    <property type="nucleotide sequence ID" value="NZ_BAAALS010000051.1"/>
</dbReference>
<evidence type="ECO:0000256" key="1">
    <source>
        <dbReference type="SAM" id="MobiDB-lite"/>
    </source>
</evidence>
<dbReference type="Proteomes" id="UP001500655">
    <property type="component" value="Unassembled WGS sequence"/>
</dbReference>
<feature type="region of interest" description="Disordered" evidence="1">
    <location>
        <begin position="78"/>
        <end position="103"/>
    </location>
</feature>
<evidence type="ECO:0000313" key="3">
    <source>
        <dbReference type="Proteomes" id="UP001500655"/>
    </source>
</evidence>
<gene>
    <name evidence="2" type="ORF">GCM10009681_55280</name>
</gene>
<sequence>MRLLTLAAGVAVGYVLGTRAGREKYDKIVEGARNLADQPPVVQAKSRFQELVGAGTDAASRKLGAATDAVTHKLDTVATDSATTTAPRKRTKPAEEGTIVTTP</sequence>
<comment type="caution">
    <text evidence="2">The sequence shown here is derived from an EMBL/GenBank/DDBJ whole genome shotgun (WGS) entry which is preliminary data.</text>
</comment>
<dbReference type="EMBL" id="BAAALS010000051">
    <property type="protein sequence ID" value="GAA1776961.1"/>
    <property type="molecule type" value="Genomic_DNA"/>
</dbReference>
<accession>A0ABP4XC31</accession>
<keyword evidence="3" id="KW-1185">Reference proteome</keyword>
<organism evidence="2 3">
    <name type="scientific">Luedemannella helvata</name>
    <dbReference type="NCBI Taxonomy" id="349315"/>
    <lineage>
        <taxon>Bacteria</taxon>
        <taxon>Bacillati</taxon>
        <taxon>Actinomycetota</taxon>
        <taxon>Actinomycetes</taxon>
        <taxon>Micromonosporales</taxon>
        <taxon>Micromonosporaceae</taxon>
        <taxon>Luedemannella</taxon>
    </lineage>
</organism>